<dbReference type="AlphaFoldDB" id="A0A7K1FS71"/>
<keyword evidence="1" id="KW-0479">Metal-binding</keyword>
<keyword evidence="3" id="KW-0862">Zinc</keyword>
<evidence type="ECO:0000256" key="4">
    <source>
        <dbReference type="PROSITE-ProRule" id="PRU00510"/>
    </source>
</evidence>
<keyword evidence="2" id="KW-0863">Zinc-finger</keyword>
<dbReference type="PROSITE" id="PS01102">
    <property type="entry name" value="ZF_DKSA_1"/>
    <property type="match status" value="1"/>
</dbReference>
<proteinExistence type="predicted"/>
<dbReference type="PANTHER" id="PTHR33823:SF4">
    <property type="entry name" value="GENERAL STRESS PROTEIN 16O"/>
    <property type="match status" value="1"/>
</dbReference>
<dbReference type="GO" id="GO:0008270">
    <property type="term" value="F:zinc ion binding"/>
    <property type="evidence" value="ECO:0007669"/>
    <property type="project" value="UniProtKB-KW"/>
</dbReference>
<dbReference type="SUPFAM" id="SSF57716">
    <property type="entry name" value="Glucocorticoid receptor-like (DNA-binding domain)"/>
    <property type="match status" value="1"/>
</dbReference>
<evidence type="ECO:0000313" key="7">
    <source>
        <dbReference type="Proteomes" id="UP000460221"/>
    </source>
</evidence>
<organism evidence="6 7">
    <name type="scientific">Nakamurella alba</name>
    <dbReference type="NCBI Taxonomy" id="2665158"/>
    <lineage>
        <taxon>Bacteria</taxon>
        <taxon>Bacillati</taxon>
        <taxon>Actinomycetota</taxon>
        <taxon>Actinomycetes</taxon>
        <taxon>Nakamurellales</taxon>
        <taxon>Nakamurellaceae</taxon>
        <taxon>Nakamurella</taxon>
    </lineage>
</organism>
<dbReference type="PANTHER" id="PTHR33823">
    <property type="entry name" value="RNA POLYMERASE-BINDING TRANSCRIPTION FACTOR DKSA-RELATED"/>
    <property type="match status" value="1"/>
</dbReference>
<reference evidence="6 7" key="1">
    <citation type="submission" date="2019-11" db="EMBL/GenBank/DDBJ databases">
        <authorList>
            <person name="Jiang L.-Q."/>
        </authorList>
    </citation>
    <scope>NUCLEOTIDE SEQUENCE [LARGE SCALE GENOMIC DNA]</scope>
    <source>
        <strain evidence="6 7">YIM 132087</strain>
    </source>
</reference>
<protein>
    <submittedName>
        <fullName evidence="6">Molecular chaperone DnaK</fullName>
    </submittedName>
</protein>
<evidence type="ECO:0000259" key="5">
    <source>
        <dbReference type="Pfam" id="PF01258"/>
    </source>
</evidence>
<dbReference type="EMBL" id="WLYK01000012">
    <property type="protein sequence ID" value="MTD16920.1"/>
    <property type="molecule type" value="Genomic_DNA"/>
</dbReference>
<dbReference type="Gene3D" id="1.20.120.910">
    <property type="entry name" value="DksA, coiled-coil domain"/>
    <property type="match status" value="1"/>
</dbReference>
<dbReference type="PROSITE" id="PS51128">
    <property type="entry name" value="ZF_DKSA_2"/>
    <property type="match status" value="1"/>
</dbReference>
<evidence type="ECO:0000256" key="1">
    <source>
        <dbReference type="ARBA" id="ARBA00022723"/>
    </source>
</evidence>
<dbReference type="Pfam" id="PF01258">
    <property type="entry name" value="zf-dskA_traR"/>
    <property type="match status" value="1"/>
</dbReference>
<feature type="domain" description="Zinc finger DksA/TraR C4-type" evidence="5">
    <location>
        <begin position="75"/>
        <end position="108"/>
    </location>
</feature>
<keyword evidence="7" id="KW-1185">Reference proteome</keyword>
<accession>A0A7K1FS71</accession>
<evidence type="ECO:0000313" key="6">
    <source>
        <dbReference type="EMBL" id="MTD16920.1"/>
    </source>
</evidence>
<dbReference type="InterPro" id="IPR000962">
    <property type="entry name" value="Znf_DskA_TraR"/>
</dbReference>
<gene>
    <name evidence="6" type="ORF">GIS00_23580</name>
</gene>
<comment type="caution">
    <text evidence="6">The sequence shown here is derived from an EMBL/GenBank/DDBJ whole genome shotgun (WGS) entry which is preliminary data.</text>
</comment>
<evidence type="ECO:0000256" key="2">
    <source>
        <dbReference type="ARBA" id="ARBA00022771"/>
    </source>
</evidence>
<evidence type="ECO:0000256" key="3">
    <source>
        <dbReference type="ARBA" id="ARBA00022833"/>
    </source>
</evidence>
<dbReference type="RefSeq" id="WP_230314068.1">
    <property type="nucleotide sequence ID" value="NZ_WLYK01000012.1"/>
</dbReference>
<dbReference type="InterPro" id="IPR020458">
    <property type="entry name" value="Znf_DskA_TraR_CS"/>
</dbReference>
<dbReference type="Proteomes" id="UP000460221">
    <property type="component" value="Unassembled WGS sequence"/>
</dbReference>
<name>A0A7K1FS71_9ACTN</name>
<sequence length="109" mass="11929">MTDLERLRQQALADIAAVDADLAAFRALRSDHDDDEHDPDGSPLSAEWSRLESLRQAAAARLAGLDDAIRRDGAGTYGVCERCGRVIPPGRLEVQPTATRCVDCADRRR</sequence>
<feature type="zinc finger region" description="dksA C4-type" evidence="4">
    <location>
        <begin position="80"/>
        <end position="104"/>
    </location>
</feature>